<comment type="subcellular location">
    <subcellularLocation>
        <location evidence="1">Cell membrane</location>
        <topology evidence="1">Multi-pass membrane protein</topology>
    </subcellularLocation>
</comment>
<feature type="transmembrane region" description="Helical" evidence="6">
    <location>
        <begin position="6"/>
        <end position="26"/>
    </location>
</feature>
<accession>A0A839IKY7</accession>
<feature type="transmembrane region" description="Helical" evidence="6">
    <location>
        <begin position="70"/>
        <end position="93"/>
    </location>
</feature>
<dbReference type="PANTHER" id="PTHR30086:SF21">
    <property type="entry name" value="TRANSPORT PROTEIN"/>
    <property type="match status" value="1"/>
</dbReference>
<feature type="transmembrane region" description="Helical" evidence="6">
    <location>
        <begin position="158"/>
        <end position="183"/>
    </location>
</feature>
<proteinExistence type="predicted"/>
<dbReference type="EMBL" id="JACJFM010000001">
    <property type="protein sequence ID" value="MBB1485157.1"/>
    <property type="molecule type" value="Genomic_DNA"/>
</dbReference>
<dbReference type="AlphaFoldDB" id="A0A839IKY7"/>
<dbReference type="RefSeq" id="WP_182806926.1">
    <property type="nucleotide sequence ID" value="NZ_JACJFM010000001.1"/>
</dbReference>
<evidence type="ECO:0000256" key="6">
    <source>
        <dbReference type="SAM" id="Phobius"/>
    </source>
</evidence>
<evidence type="ECO:0000313" key="8">
    <source>
        <dbReference type="Proteomes" id="UP000565262"/>
    </source>
</evidence>
<feature type="transmembrane region" description="Helical" evidence="6">
    <location>
        <begin position="136"/>
        <end position="152"/>
    </location>
</feature>
<dbReference type="GO" id="GO:0005886">
    <property type="term" value="C:plasma membrane"/>
    <property type="evidence" value="ECO:0007669"/>
    <property type="project" value="UniProtKB-SubCell"/>
</dbReference>
<dbReference type="PANTHER" id="PTHR30086">
    <property type="entry name" value="ARGININE EXPORTER PROTEIN ARGO"/>
    <property type="match status" value="1"/>
</dbReference>
<gene>
    <name evidence="7" type="ORF">H4O21_00800</name>
</gene>
<keyword evidence="5 6" id="KW-0472">Membrane</keyword>
<comment type="caution">
    <text evidence="7">The sequence shown here is derived from an EMBL/GenBank/DDBJ whole genome shotgun (WGS) entry which is preliminary data.</text>
</comment>
<dbReference type="Pfam" id="PF01810">
    <property type="entry name" value="LysE"/>
    <property type="match status" value="1"/>
</dbReference>
<dbReference type="PIRSF" id="PIRSF006324">
    <property type="entry name" value="LeuE"/>
    <property type="match status" value="1"/>
</dbReference>
<organism evidence="7 8">
    <name type="scientific">Oceanospirillum sediminis</name>
    <dbReference type="NCBI Taxonomy" id="2760088"/>
    <lineage>
        <taxon>Bacteria</taxon>
        <taxon>Pseudomonadati</taxon>
        <taxon>Pseudomonadota</taxon>
        <taxon>Gammaproteobacteria</taxon>
        <taxon>Oceanospirillales</taxon>
        <taxon>Oceanospirillaceae</taxon>
        <taxon>Oceanospirillum</taxon>
    </lineage>
</organism>
<name>A0A839IKY7_9GAMM</name>
<evidence type="ECO:0000256" key="3">
    <source>
        <dbReference type="ARBA" id="ARBA00022692"/>
    </source>
</evidence>
<dbReference type="InterPro" id="IPR001123">
    <property type="entry name" value="LeuE-type"/>
</dbReference>
<keyword evidence="3 6" id="KW-0812">Transmembrane</keyword>
<dbReference type="Proteomes" id="UP000565262">
    <property type="component" value="Unassembled WGS sequence"/>
</dbReference>
<evidence type="ECO:0000256" key="5">
    <source>
        <dbReference type="ARBA" id="ARBA00023136"/>
    </source>
</evidence>
<evidence type="ECO:0000313" key="7">
    <source>
        <dbReference type="EMBL" id="MBB1485157.1"/>
    </source>
</evidence>
<keyword evidence="2" id="KW-1003">Cell membrane</keyword>
<sequence length="213" mass="22997">MADLLINSPLLGSVLTLIIIHFIATVSPGPDFMLISKEALTKGRKAGFVSMAGTLSGLSIHILYSALGLAAVLASSAQALLAIQLMGGGYLIYLGVKGLRAQPAQVSDEHDRVPFTDSYWQIFRAGFICDLLNPKAPVYFVTLFTLVLSPDMPVEHLMIYAGCILAIHSGWFTLVIVLLSTPVINKRFKQMSHRIDRVLGGAMLLIGMKLLAS</sequence>
<feature type="transmembrane region" description="Helical" evidence="6">
    <location>
        <begin position="46"/>
        <end position="64"/>
    </location>
</feature>
<keyword evidence="8" id="KW-1185">Reference proteome</keyword>
<protein>
    <submittedName>
        <fullName evidence="7">LysE family translocator</fullName>
    </submittedName>
</protein>
<evidence type="ECO:0000256" key="4">
    <source>
        <dbReference type="ARBA" id="ARBA00022989"/>
    </source>
</evidence>
<evidence type="ECO:0000256" key="1">
    <source>
        <dbReference type="ARBA" id="ARBA00004651"/>
    </source>
</evidence>
<keyword evidence="4 6" id="KW-1133">Transmembrane helix</keyword>
<dbReference type="GO" id="GO:0015171">
    <property type="term" value="F:amino acid transmembrane transporter activity"/>
    <property type="evidence" value="ECO:0007669"/>
    <property type="project" value="TreeGrafter"/>
</dbReference>
<reference evidence="7 8" key="1">
    <citation type="submission" date="2020-08" db="EMBL/GenBank/DDBJ databases">
        <title>Oceanospirillum sp. nov. isolated from marine sediment.</title>
        <authorList>
            <person name="Ji X."/>
        </authorList>
    </citation>
    <scope>NUCLEOTIDE SEQUENCE [LARGE SCALE GENOMIC DNA]</scope>
    <source>
        <strain evidence="7 8">D5</strain>
    </source>
</reference>
<evidence type="ECO:0000256" key="2">
    <source>
        <dbReference type="ARBA" id="ARBA00022475"/>
    </source>
</evidence>